<evidence type="ECO:0000256" key="2">
    <source>
        <dbReference type="SAM" id="Phobius"/>
    </source>
</evidence>
<evidence type="ECO:0000313" key="3">
    <source>
        <dbReference type="EMBL" id="GGI50882.1"/>
    </source>
</evidence>
<feature type="transmembrane region" description="Helical" evidence="2">
    <location>
        <begin position="29"/>
        <end position="50"/>
    </location>
</feature>
<reference evidence="3" key="2">
    <citation type="submission" date="2020-09" db="EMBL/GenBank/DDBJ databases">
        <authorList>
            <person name="Sun Q."/>
            <person name="Sedlacek I."/>
        </authorList>
    </citation>
    <scope>NUCLEOTIDE SEQUENCE</scope>
    <source>
        <strain evidence="3">CCM 8711</strain>
    </source>
</reference>
<evidence type="ECO:0000256" key="1">
    <source>
        <dbReference type="SAM" id="MobiDB-lite"/>
    </source>
</evidence>
<feature type="transmembrane region" description="Helical" evidence="2">
    <location>
        <begin position="62"/>
        <end position="85"/>
    </location>
</feature>
<feature type="compositionally biased region" description="Low complexity" evidence="1">
    <location>
        <begin position="977"/>
        <end position="998"/>
    </location>
</feature>
<sequence length="1115" mass="127574">MQASDNYTVLIDRVNAFIRKYYLNNLLRGLIFLGAGLFSAYITIALLEYFGNFNTLLRTLLFYGFILLNFTLLVWLVIPSLFAYFNLGKTLTHDEAAEIIGQHFGEVRDKLLNTLQLKKQAQQNERHRQLIEASINQKIDTLNPVSFPSAINLKHNKRYLKWVAVPVALILIIAFAAPGVLTESTKRLIHHNQHFAPVAPFKFIVLNPVLAAVQGNDLKLELKIEGNNLPADVYIETGSNIFKLDKENLSRFHYLFTNLQQNTAFRFTANGYTSPLYQIKVNLKPSLLHFDVELVYPTYLHKPAEKLNNAGDLTVPAGTTVKWLLQTQNASKLQFSIDQRTQELTLAQSGLFTHSEKVYKNTLYSLLPLTSNTQPGEAASYHINIIADEMPAINVQEKQDSVSSKALYFTGDVKDDHGFSSLTFHYSTNKSGAGPKAVTKAVKADLANTQASFFYYWDLKDLGIKPGDQVSYYFEVADNDAVTGPKRVRSAERTLQMPTEKELNEQLNANTQAVKQKMLSAIKLAAQVERDAQKLNQLLLNKNNLSFEEKKQVEDLLRKKAELNELVKEVQAQNKKDQFERKENQPQTPELQEKQKEMENLFNQVLDEKTQEMLKKLQEMLEKQQKDGAQNELSKMQNDNKSLKKELDRMLELYKQLDFEQKLNQNINQLNKLAQQQQKLAEQTKQPGADKLQLQKEQQQLKQDFQEVKKTMQELDKTNQQLEQKNNFTKQEKETQAVEQQMENSSQQLQKNDRAKASQAQDQAAKAMQQMAQKMQQDEQEGEQEENMVNAQQLRELLKVLVTSSFEQEKVMQAFRGMSGNDPAYVATAQKQKDIKDNLKTAEDTLYALSRRIPQIQATVNQEVASINDHIDKALENLGDRRTPEANRNQQYAMTSMNNLALMLNEALDHLQDAMNKGSGKGGKKQQQSVSQLSQMQQQLNKNMQKMREQMQQGNQGQSAKKPGGEQSGQGNSISEQMARMARQQQAIRQQLQQLSRQQNKDGTGKLGNLDKISKEMEQTETDLVNKKITEESLKRQQQIQTRLLEAEKAEQEREQDKQRESQAGKNKPPGYIKALQNFEQLKAKQVEQIHTVPSALNLYYKQKIKRYFDQLNAK</sequence>
<name>A0A917JAA4_9SPHI</name>
<feature type="compositionally biased region" description="Polar residues" evidence="1">
    <location>
        <begin position="720"/>
        <end position="729"/>
    </location>
</feature>
<gene>
    <name evidence="3" type="ORF">GCM10011425_20940</name>
</gene>
<dbReference type="AlphaFoldDB" id="A0A917JAA4"/>
<feature type="region of interest" description="Disordered" evidence="1">
    <location>
        <begin position="1046"/>
        <end position="1072"/>
    </location>
</feature>
<keyword evidence="2" id="KW-0812">Transmembrane</keyword>
<feature type="compositionally biased region" description="Basic and acidic residues" evidence="1">
    <location>
        <begin position="574"/>
        <end position="584"/>
    </location>
</feature>
<feature type="compositionally biased region" description="Polar residues" evidence="1">
    <location>
        <begin position="950"/>
        <end position="959"/>
    </location>
</feature>
<feature type="region of interest" description="Disordered" evidence="1">
    <location>
        <begin position="720"/>
        <end position="766"/>
    </location>
</feature>
<dbReference type="RefSeq" id="WP_188416441.1">
    <property type="nucleotide sequence ID" value="NZ_BMDO01000005.1"/>
</dbReference>
<feature type="compositionally biased region" description="Low complexity" evidence="1">
    <location>
        <begin position="757"/>
        <end position="766"/>
    </location>
</feature>
<accession>A0A917JAA4</accession>
<dbReference type="Proteomes" id="UP000662074">
    <property type="component" value="Unassembled WGS sequence"/>
</dbReference>
<keyword evidence="2" id="KW-0472">Membrane</keyword>
<organism evidence="3 4">
    <name type="scientific">Mucilaginibacter galii</name>
    <dbReference type="NCBI Taxonomy" id="2005073"/>
    <lineage>
        <taxon>Bacteria</taxon>
        <taxon>Pseudomonadati</taxon>
        <taxon>Bacteroidota</taxon>
        <taxon>Sphingobacteriia</taxon>
        <taxon>Sphingobacteriales</taxon>
        <taxon>Sphingobacteriaceae</taxon>
        <taxon>Mucilaginibacter</taxon>
    </lineage>
</organism>
<feature type="compositionally biased region" description="Low complexity" evidence="1">
    <location>
        <begin position="925"/>
        <end position="944"/>
    </location>
</feature>
<comment type="caution">
    <text evidence="3">The sequence shown here is derived from an EMBL/GenBank/DDBJ whole genome shotgun (WGS) entry which is preliminary data.</text>
</comment>
<keyword evidence="4" id="KW-1185">Reference proteome</keyword>
<feature type="compositionally biased region" description="Polar residues" evidence="1">
    <location>
        <begin position="737"/>
        <end position="750"/>
    </location>
</feature>
<feature type="transmembrane region" description="Helical" evidence="2">
    <location>
        <begin position="159"/>
        <end position="181"/>
    </location>
</feature>
<proteinExistence type="predicted"/>
<feature type="region of interest" description="Disordered" evidence="1">
    <location>
        <begin position="678"/>
        <end position="698"/>
    </location>
</feature>
<feature type="region of interest" description="Disordered" evidence="1">
    <location>
        <begin position="914"/>
        <end position="1013"/>
    </location>
</feature>
<keyword evidence="2" id="KW-1133">Transmembrane helix</keyword>
<protein>
    <submittedName>
        <fullName evidence="3">ATPase</fullName>
    </submittedName>
</protein>
<reference evidence="3" key="1">
    <citation type="journal article" date="2014" name="Int. J. Syst. Evol. Microbiol.">
        <title>Complete genome sequence of Corynebacterium casei LMG S-19264T (=DSM 44701T), isolated from a smear-ripened cheese.</title>
        <authorList>
            <consortium name="US DOE Joint Genome Institute (JGI-PGF)"/>
            <person name="Walter F."/>
            <person name="Albersmeier A."/>
            <person name="Kalinowski J."/>
            <person name="Ruckert C."/>
        </authorList>
    </citation>
    <scope>NUCLEOTIDE SEQUENCE</scope>
    <source>
        <strain evidence="3">CCM 8711</strain>
    </source>
</reference>
<evidence type="ECO:0000313" key="4">
    <source>
        <dbReference type="Proteomes" id="UP000662074"/>
    </source>
</evidence>
<feature type="region of interest" description="Disordered" evidence="1">
    <location>
        <begin position="574"/>
        <end position="595"/>
    </location>
</feature>
<dbReference type="EMBL" id="BMDO01000005">
    <property type="protein sequence ID" value="GGI50882.1"/>
    <property type="molecule type" value="Genomic_DNA"/>
</dbReference>
<feature type="compositionally biased region" description="Basic and acidic residues" evidence="1">
    <location>
        <begin position="1046"/>
        <end position="1063"/>
    </location>
</feature>